<feature type="compositionally biased region" description="Basic and acidic residues" evidence="1">
    <location>
        <begin position="553"/>
        <end position="563"/>
    </location>
</feature>
<reference evidence="3 4" key="1">
    <citation type="submission" date="2016-05" db="EMBL/GenBank/DDBJ databases">
        <title>A degradative enzymes factory behind the ericoid mycorrhizal symbiosis.</title>
        <authorList>
            <consortium name="DOE Joint Genome Institute"/>
            <person name="Martino E."/>
            <person name="Morin E."/>
            <person name="Grelet G."/>
            <person name="Kuo A."/>
            <person name="Kohler A."/>
            <person name="Daghino S."/>
            <person name="Barry K."/>
            <person name="Choi C."/>
            <person name="Cichocki N."/>
            <person name="Clum A."/>
            <person name="Copeland A."/>
            <person name="Hainaut M."/>
            <person name="Haridas S."/>
            <person name="Labutti K."/>
            <person name="Lindquist E."/>
            <person name="Lipzen A."/>
            <person name="Khouja H.-R."/>
            <person name="Murat C."/>
            <person name="Ohm R."/>
            <person name="Olson A."/>
            <person name="Spatafora J."/>
            <person name="Veneault-Fourrey C."/>
            <person name="Henrissat B."/>
            <person name="Grigoriev I."/>
            <person name="Martin F."/>
            <person name="Perotto S."/>
        </authorList>
    </citation>
    <scope>NUCLEOTIDE SEQUENCE [LARGE SCALE GENOMIC DNA]</scope>
    <source>
        <strain evidence="3 4">UAMH 7357</strain>
    </source>
</reference>
<feature type="compositionally biased region" description="Acidic residues" evidence="1">
    <location>
        <begin position="415"/>
        <end position="433"/>
    </location>
</feature>
<feature type="compositionally biased region" description="Acidic residues" evidence="1">
    <location>
        <begin position="144"/>
        <end position="155"/>
    </location>
</feature>
<feature type="region of interest" description="Disordered" evidence="1">
    <location>
        <begin position="1266"/>
        <end position="1736"/>
    </location>
</feature>
<gene>
    <name evidence="3" type="ORF">NA56DRAFT_656978</name>
</gene>
<proteinExistence type="predicted"/>
<dbReference type="OrthoDB" id="5368821at2759"/>
<feature type="compositionally biased region" description="Basic and acidic residues" evidence="1">
    <location>
        <begin position="576"/>
        <end position="586"/>
    </location>
</feature>
<feature type="compositionally biased region" description="Acidic residues" evidence="1">
    <location>
        <begin position="178"/>
        <end position="217"/>
    </location>
</feature>
<evidence type="ECO:0000256" key="1">
    <source>
        <dbReference type="SAM" id="MobiDB-lite"/>
    </source>
</evidence>
<dbReference type="Pfam" id="PF24054">
    <property type="entry name" value="DUF7357"/>
    <property type="match status" value="1"/>
</dbReference>
<dbReference type="Proteomes" id="UP000235672">
    <property type="component" value="Unassembled WGS sequence"/>
</dbReference>
<feature type="region of interest" description="Disordered" evidence="1">
    <location>
        <begin position="1094"/>
        <end position="1235"/>
    </location>
</feature>
<accession>A0A2J6QBS9</accession>
<feature type="region of interest" description="Disordered" evidence="1">
    <location>
        <begin position="685"/>
        <end position="816"/>
    </location>
</feature>
<feature type="compositionally biased region" description="Basic residues" evidence="1">
    <location>
        <begin position="882"/>
        <end position="891"/>
    </location>
</feature>
<organism evidence="3 4">
    <name type="scientific">Hyaloscypha hepaticicola</name>
    <dbReference type="NCBI Taxonomy" id="2082293"/>
    <lineage>
        <taxon>Eukaryota</taxon>
        <taxon>Fungi</taxon>
        <taxon>Dikarya</taxon>
        <taxon>Ascomycota</taxon>
        <taxon>Pezizomycotina</taxon>
        <taxon>Leotiomycetes</taxon>
        <taxon>Helotiales</taxon>
        <taxon>Hyaloscyphaceae</taxon>
        <taxon>Hyaloscypha</taxon>
    </lineage>
</organism>
<keyword evidence="4" id="KW-1185">Reference proteome</keyword>
<evidence type="ECO:0000313" key="4">
    <source>
        <dbReference type="Proteomes" id="UP000235672"/>
    </source>
</evidence>
<feature type="compositionally biased region" description="Acidic residues" evidence="1">
    <location>
        <begin position="1681"/>
        <end position="1691"/>
    </location>
</feature>
<feature type="compositionally biased region" description="Acidic residues" evidence="1">
    <location>
        <begin position="441"/>
        <end position="451"/>
    </location>
</feature>
<feature type="compositionally biased region" description="Polar residues" evidence="1">
    <location>
        <begin position="1596"/>
        <end position="1607"/>
    </location>
</feature>
<feature type="compositionally biased region" description="Polar residues" evidence="1">
    <location>
        <begin position="1719"/>
        <end position="1728"/>
    </location>
</feature>
<feature type="region of interest" description="Disordered" evidence="1">
    <location>
        <begin position="831"/>
        <end position="893"/>
    </location>
</feature>
<feature type="compositionally biased region" description="Basic residues" evidence="1">
    <location>
        <begin position="1575"/>
        <end position="1584"/>
    </location>
</feature>
<feature type="compositionally biased region" description="Acidic residues" evidence="1">
    <location>
        <begin position="458"/>
        <end position="467"/>
    </location>
</feature>
<dbReference type="STRING" id="1745343.A0A2J6QBS9"/>
<evidence type="ECO:0000313" key="3">
    <source>
        <dbReference type="EMBL" id="PMD23717.1"/>
    </source>
</evidence>
<feature type="compositionally biased region" description="Low complexity" evidence="1">
    <location>
        <begin position="741"/>
        <end position="750"/>
    </location>
</feature>
<feature type="compositionally biased region" description="Low complexity" evidence="1">
    <location>
        <begin position="1633"/>
        <end position="1649"/>
    </location>
</feature>
<feature type="region of interest" description="Disordered" evidence="1">
    <location>
        <begin position="369"/>
        <end position="601"/>
    </location>
</feature>
<feature type="compositionally biased region" description="Basic and acidic residues" evidence="1">
    <location>
        <begin position="1666"/>
        <end position="1680"/>
    </location>
</feature>
<feature type="compositionally biased region" description="Polar residues" evidence="1">
    <location>
        <begin position="1367"/>
        <end position="1381"/>
    </location>
</feature>
<feature type="compositionally biased region" description="Polar residues" evidence="1">
    <location>
        <begin position="1407"/>
        <end position="1418"/>
    </location>
</feature>
<feature type="region of interest" description="Disordered" evidence="1">
    <location>
        <begin position="126"/>
        <end position="246"/>
    </location>
</feature>
<dbReference type="InterPro" id="IPR055781">
    <property type="entry name" value="DUF7357"/>
</dbReference>
<evidence type="ECO:0000259" key="2">
    <source>
        <dbReference type="Pfam" id="PF24054"/>
    </source>
</evidence>
<feature type="compositionally biased region" description="Polar residues" evidence="1">
    <location>
        <begin position="1119"/>
        <end position="1138"/>
    </location>
</feature>
<dbReference type="EMBL" id="KZ613474">
    <property type="protein sequence ID" value="PMD23717.1"/>
    <property type="molecule type" value="Genomic_DNA"/>
</dbReference>
<protein>
    <recommendedName>
        <fullName evidence="2">DUF7357 domain-containing protein</fullName>
    </recommendedName>
</protein>
<feature type="compositionally biased region" description="Basic and acidic residues" evidence="1">
    <location>
        <begin position="1279"/>
        <end position="1294"/>
    </location>
</feature>
<feature type="compositionally biased region" description="Basic and acidic residues" evidence="1">
    <location>
        <begin position="1537"/>
        <end position="1549"/>
    </location>
</feature>
<feature type="compositionally biased region" description="Basic and acidic residues" evidence="1">
    <location>
        <begin position="775"/>
        <end position="791"/>
    </location>
</feature>
<feature type="compositionally biased region" description="Basic and acidic residues" evidence="1">
    <location>
        <begin position="866"/>
        <end position="881"/>
    </location>
</feature>
<feature type="domain" description="DUF7357" evidence="2">
    <location>
        <begin position="1"/>
        <end position="136"/>
    </location>
</feature>
<feature type="compositionally biased region" description="Basic and acidic residues" evidence="1">
    <location>
        <begin position="530"/>
        <end position="540"/>
    </location>
</feature>
<sequence>MRLRLTVRRHRLPDTLVVWAIDTSPNPTIFHLLEQVNETIPIESDGEWGLEDYAVEVKGSSGVNYECLHFQHLASVIKDEDEVIIRPLLTQDIKIRRVSGRIQISADGKHLVDGVALGRPLLRKAGDRPAVNIPPRKRQRIEYNEGDADPEEFEALSEKATEESDEEDNRQLVLHADFDDEDEDEDDDFAPRDEEDAEEDDLSEEDLEGDDEEEAENKEEPPADLHSTGENTDNTDEPALANVEDEATRAKIRKLHSAFPKSPLAVCKYVFNGSEDIGEAYEAMARGFIPEKPKSAVTEISQGAKLGKLSVPRSRSKAKTPSVHESENLDNMQIELDENALVGYYDQNGLPKGSIESGKALSFMTEALQNSPARSRFEPRRSASINSNKSVRFALEGTFSKGLTSTPFIDKESQVEEEESEEDSDEQSEESSDTDTRSSEDSSDSSDEEAEDGKVSDDETSSSESDSESSSNSSSDEESPEEASSKQETTASAPAGLDNTHSSQDKKPKTLPAAPPQQGMSRTQRRNQRRRDANARDRFLKKGTLPAGTTMVDFKDMKVDKETSAGTALATPEAIRSARESKRSSESPDQAPSQDTEFQRRRQELLASLAAGGIEVDTEFPRHAREAGFDIEMIGVEDSVDEIVESQQVVDTKQSVEFQSGCESQHELQQCDEERQITEFQGSTELQEAAKPFSKALDHIENTSATSQNGGAGVEKSRPSSGPGTAAVDTPSLSPKPLPASVESSHPSSSRRAKLDLSAGRRLLFGALGRKAPKTKADEDKIRNDIMRDVRPLLPEKTTEEEASSPTGESTDDDLDTWKKKLNYRAKECVQDGVVLSEPPFPFEQRWDPQQRGGYKGGRGGKRKKDQRDQAQYYHDDDRASKKQKQRKGKHNYALEQEYLDASYEPSFRDDTLTSQFDDATQADGLHSEDVQGEISQQLMNDIHTPNAGFSQGPEDLAPLPDDPSILPVLKDGQAKVGMTIAFKQLEMSNWQPQLSAYRTAIVIAITESGELQLALAMRDRQQSFKRYDPQTGERIYSKFEVPDDDEVDEDDNDGMLNLGFGELREPKIVQEPPANLRSDAIMEEISQAKELTSFETTTLSNEEPADNPVNEAPEGQFSHVTETPLNSNATEPSQQREGSILDEHAESPSGDLSLIDGSIVEPSSPSAEDQLRESMIGELVEDGPLNGDPTVELAAPSAEGKHKETMVEAPAEPADDVSPIDESIIGPNTPSAEAPEQLRSFSANLEEQLSDQTRQAWIHLMNEGGFHSSVPSSLTKLVRPDGMDCPDDLEKLAQDMSETPLNRPYSPKFNGLGSSPTRKSRDATKSPTGEPKESQAPQSSWETIDETMDSQPRVLEQPQERLASPTAATASENMQPQSGKKSPLRTLPPSRGLQALQALKQRKRSPTPSSDVETSKASPIPRLSFRLDGVDERDSIASVRYPELSVGSSFTSQVADHGRQPDFNFEDTLDLNPDTPKAASLECDDMSTGPRPDLPRSGPQKEVTNSKLKEVDMSDIDEPELPPRQPVNTYKVPKRSSSEIREDDHSSDELPTIEEMVSSQMAMKRERGSPTKSPTKKNPRHKKTMDAVADDIFEDNQTTPKASQKQKYVFDSRLAKGSNSEKPASLPRVPTSRASQPLPSQSQPQASQIVDLTMSSEPEPDSNSESEKEFRRPSRRYSDSDEDSYEEDDEPKTGWIPKKNSKFQGGDTRRHTSVGLRPSSQASLNTQNRRKTSVR</sequence>
<name>A0A2J6QBS9_9HELO</name>